<protein>
    <submittedName>
        <fullName evidence="7">Uncharacterized protein</fullName>
    </submittedName>
</protein>
<evidence type="ECO:0000256" key="6">
    <source>
        <dbReference type="SAM" id="Phobius"/>
    </source>
</evidence>
<organism evidence="7 8">
    <name type="scientific">Cuscuta epithymum</name>
    <dbReference type="NCBI Taxonomy" id="186058"/>
    <lineage>
        <taxon>Eukaryota</taxon>
        <taxon>Viridiplantae</taxon>
        <taxon>Streptophyta</taxon>
        <taxon>Embryophyta</taxon>
        <taxon>Tracheophyta</taxon>
        <taxon>Spermatophyta</taxon>
        <taxon>Magnoliopsida</taxon>
        <taxon>eudicotyledons</taxon>
        <taxon>Gunneridae</taxon>
        <taxon>Pentapetalae</taxon>
        <taxon>asterids</taxon>
        <taxon>lamiids</taxon>
        <taxon>Solanales</taxon>
        <taxon>Convolvulaceae</taxon>
        <taxon>Cuscuteae</taxon>
        <taxon>Cuscuta</taxon>
        <taxon>Cuscuta subgen. Cuscuta</taxon>
    </lineage>
</organism>
<comment type="caution">
    <text evidence="7">The sequence shown here is derived from an EMBL/GenBank/DDBJ whole genome shotgun (WGS) entry which is preliminary data.</text>
</comment>
<dbReference type="GO" id="GO:0016020">
    <property type="term" value="C:membrane"/>
    <property type="evidence" value="ECO:0007669"/>
    <property type="project" value="UniProtKB-SubCell"/>
</dbReference>
<dbReference type="EMBL" id="CAMAPF010000018">
    <property type="protein sequence ID" value="CAH9070508.1"/>
    <property type="molecule type" value="Genomic_DNA"/>
</dbReference>
<dbReference type="GO" id="GO:0009734">
    <property type="term" value="P:auxin-activated signaling pathway"/>
    <property type="evidence" value="ECO:0007669"/>
    <property type="project" value="InterPro"/>
</dbReference>
<keyword evidence="3 6" id="KW-0812">Transmembrane</keyword>
<dbReference type="PANTHER" id="PTHR32191">
    <property type="entry name" value="TETRASPANIN-8-RELATED"/>
    <property type="match status" value="1"/>
</dbReference>
<dbReference type="AlphaFoldDB" id="A0AAV0C7D1"/>
<accession>A0AAV0C7D1</accession>
<feature type="transmembrane region" description="Helical" evidence="6">
    <location>
        <begin position="90"/>
        <end position="115"/>
    </location>
</feature>
<evidence type="ECO:0000256" key="2">
    <source>
        <dbReference type="ARBA" id="ARBA00006840"/>
    </source>
</evidence>
<evidence type="ECO:0000313" key="7">
    <source>
        <dbReference type="EMBL" id="CAH9070508.1"/>
    </source>
</evidence>
<keyword evidence="8" id="KW-1185">Reference proteome</keyword>
<name>A0AAV0C7D1_9ASTE</name>
<evidence type="ECO:0000256" key="1">
    <source>
        <dbReference type="ARBA" id="ARBA00004370"/>
    </source>
</evidence>
<evidence type="ECO:0000313" key="8">
    <source>
        <dbReference type="Proteomes" id="UP001152523"/>
    </source>
</evidence>
<dbReference type="InterPro" id="IPR044991">
    <property type="entry name" value="TET_plant"/>
</dbReference>
<keyword evidence="4 6" id="KW-1133">Transmembrane helix</keyword>
<evidence type="ECO:0000256" key="3">
    <source>
        <dbReference type="ARBA" id="ARBA00022692"/>
    </source>
</evidence>
<gene>
    <name evidence="7" type="ORF">CEPIT_LOCUS3491</name>
</gene>
<proteinExistence type="inferred from homology"/>
<dbReference type="Proteomes" id="UP001152523">
    <property type="component" value="Unassembled WGS sequence"/>
</dbReference>
<sequence length="332" mass="37358">MREDTGEENQNPRRVRVFISKKCDVLLLIILSFLVSLPFTYIFADLIYSQPNCEHLLHPPKLQYCVFIGLAFVFSFGNLFAYGYLPRYPIVPAFLLINVPMILLVLFGFALAGVFPVMAHNLPGSPSWLKSKFHDGDVWPAIGTCLYEVRTCEDFIIRSGTLKSFHSSPTDNDQLSSTEVGCCRPPRVCGMELVNATYRRRPANHTNDETSGGHNNRDCDLWDEKQSVLCYNCETCKDGYMKYLQECKWLPIGPPLGGVCNIDPFCITNQNAGTKDGARERSSGKVDLDKGGRRLEPLSFNGGFIGTRNSTYINSREVIIKAAERFGNRKLE</sequence>
<reference evidence="7" key="1">
    <citation type="submission" date="2022-07" db="EMBL/GenBank/DDBJ databases">
        <authorList>
            <person name="Macas J."/>
            <person name="Novak P."/>
            <person name="Neumann P."/>
        </authorList>
    </citation>
    <scope>NUCLEOTIDE SEQUENCE</scope>
</reference>
<evidence type="ECO:0000256" key="4">
    <source>
        <dbReference type="ARBA" id="ARBA00022989"/>
    </source>
</evidence>
<keyword evidence="5 6" id="KW-0472">Membrane</keyword>
<comment type="similarity">
    <text evidence="2">Belongs to the tetraspanin (TM4SF) family.</text>
</comment>
<feature type="transmembrane region" description="Helical" evidence="6">
    <location>
        <begin position="25"/>
        <end position="44"/>
    </location>
</feature>
<comment type="subcellular location">
    <subcellularLocation>
        <location evidence="1">Membrane</location>
    </subcellularLocation>
</comment>
<feature type="transmembrane region" description="Helical" evidence="6">
    <location>
        <begin position="64"/>
        <end position="84"/>
    </location>
</feature>
<evidence type="ECO:0000256" key="5">
    <source>
        <dbReference type="ARBA" id="ARBA00023136"/>
    </source>
</evidence>